<dbReference type="Proteomes" id="UP000229497">
    <property type="component" value="Unassembled WGS sequence"/>
</dbReference>
<gene>
    <name evidence="1" type="ORF">COV87_00110</name>
</gene>
<proteinExistence type="predicted"/>
<accession>A0A2H0KL83</accession>
<protein>
    <submittedName>
        <fullName evidence="1">Uncharacterized protein</fullName>
    </submittedName>
</protein>
<reference evidence="1 2" key="1">
    <citation type="submission" date="2017-09" db="EMBL/GenBank/DDBJ databases">
        <title>Depth-based differentiation of microbial function through sediment-hosted aquifers and enrichment of novel symbionts in the deep terrestrial subsurface.</title>
        <authorList>
            <person name="Probst A.J."/>
            <person name="Ladd B."/>
            <person name="Jarett J.K."/>
            <person name="Geller-Mcgrath D.E."/>
            <person name="Sieber C.M."/>
            <person name="Emerson J.B."/>
            <person name="Anantharaman K."/>
            <person name="Thomas B.C."/>
            <person name="Malmstrom R."/>
            <person name="Stieglmeier M."/>
            <person name="Klingl A."/>
            <person name="Woyke T."/>
            <person name="Ryan C.M."/>
            <person name="Banfield J.F."/>
        </authorList>
    </citation>
    <scope>NUCLEOTIDE SEQUENCE [LARGE SCALE GENOMIC DNA]</scope>
    <source>
        <strain evidence="1">CG11_big_fil_rev_8_21_14_0_20_37_16</strain>
    </source>
</reference>
<evidence type="ECO:0000313" key="2">
    <source>
        <dbReference type="Proteomes" id="UP000229497"/>
    </source>
</evidence>
<sequence length="88" mass="10260">MENKPMENIISGDTARNLAIGYVRKNSKFPYPVPKEQYSIEVYSMDPGINGWNVDLWETHKEEKATTTHIHYLFVGSASHIYPRPHRR</sequence>
<name>A0A2H0KL83_9BACT</name>
<dbReference type="EMBL" id="PCVK01000005">
    <property type="protein sequence ID" value="PIQ72027.1"/>
    <property type="molecule type" value="Genomic_DNA"/>
</dbReference>
<comment type="caution">
    <text evidence="1">The sequence shown here is derived from an EMBL/GenBank/DDBJ whole genome shotgun (WGS) entry which is preliminary data.</text>
</comment>
<evidence type="ECO:0000313" key="1">
    <source>
        <dbReference type="EMBL" id="PIQ72027.1"/>
    </source>
</evidence>
<dbReference type="AlphaFoldDB" id="A0A2H0KL83"/>
<organism evidence="1 2">
    <name type="scientific">Candidatus Roizmanbacteria bacterium CG11_big_fil_rev_8_21_14_0_20_37_16</name>
    <dbReference type="NCBI Taxonomy" id="1974857"/>
    <lineage>
        <taxon>Bacteria</taxon>
        <taxon>Candidatus Roizmaniibacteriota</taxon>
    </lineage>
</organism>